<reference evidence="1" key="1">
    <citation type="submission" date="2017-05" db="UniProtKB">
        <authorList>
            <consortium name="EnsemblMetazoa"/>
        </authorList>
    </citation>
    <scope>IDENTIFICATION</scope>
</reference>
<dbReference type="EnsemblMetazoa" id="Aqu2.1.11066_001">
    <property type="protein sequence ID" value="Aqu2.1.11066_001"/>
    <property type="gene ID" value="Aqu2.1.11066"/>
</dbReference>
<organism evidence="1">
    <name type="scientific">Amphimedon queenslandica</name>
    <name type="common">Sponge</name>
    <dbReference type="NCBI Taxonomy" id="400682"/>
    <lineage>
        <taxon>Eukaryota</taxon>
        <taxon>Metazoa</taxon>
        <taxon>Porifera</taxon>
        <taxon>Demospongiae</taxon>
        <taxon>Heteroscleromorpha</taxon>
        <taxon>Haplosclerida</taxon>
        <taxon>Niphatidae</taxon>
        <taxon>Amphimedon</taxon>
    </lineage>
</organism>
<sequence length="337" mass="38101">MVTSCRFLDGIIGDSSSKGRFVSMKAKQWESYVRMLTLVAGDHPQEAYIALTKSLQNEWLYLQKVTPNCGHLFQSVEDSLSSVFIPALIGHNASSRDRTLFYLPVRFDGLNIRDPIVNAESLYNTSREATQVLSDSIKGFHEFSLSDHMELILSTRSAFIKAQHDIYAQIFSKIFDSSDLVSKRFLSRNRDSLSAWLTDTPISKDDFHLSAIEFRDALCLRYMKPLLQLPPNCDGCGDVFTTSHALDCRRSGLIIYRHNKIHDLLFSFSSLVWTQTVKQPIVKDSTSSNPPFDSLIADLGARGVWQPQTTTLFDIRIVDTDVPSYLTKSPEAVFKHC</sequence>
<dbReference type="eggNOG" id="ENOG502S9D9">
    <property type="taxonomic scope" value="Eukaryota"/>
</dbReference>
<dbReference type="InParanoid" id="A0A1X7T975"/>
<accession>A0A1X7T975</accession>
<dbReference type="OrthoDB" id="8118845at2759"/>
<name>A0A1X7T975_AMPQE</name>
<evidence type="ECO:0000313" key="1">
    <source>
        <dbReference type="EnsemblMetazoa" id="Aqu2.1.11066_001"/>
    </source>
</evidence>
<dbReference type="AlphaFoldDB" id="A0A1X7T975"/>
<proteinExistence type="predicted"/>
<protein>
    <submittedName>
        <fullName evidence="1">Uncharacterized protein</fullName>
    </submittedName>
</protein>